<evidence type="ECO:0000256" key="3">
    <source>
        <dbReference type="ARBA" id="ARBA00022630"/>
    </source>
</evidence>
<keyword evidence="4" id="KW-0274">FAD</keyword>
<dbReference type="PANTHER" id="PTHR42877:SF8">
    <property type="entry name" value="MONOOXYGENASE"/>
    <property type="match status" value="1"/>
</dbReference>
<protein>
    <recommendedName>
        <fullName evidence="8">Monooxygenase</fullName>
    </recommendedName>
</protein>
<dbReference type="GO" id="GO:0004499">
    <property type="term" value="F:N,N-dimethylaniline monooxygenase activity"/>
    <property type="evidence" value="ECO:0007669"/>
    <property type="project" value="InterPro"/>
</dbReference>
<dbReference type="PANTHER" id="PTHR42877">
    <property type="entry name" value="L-ORNITHINE N(5)-MONOOXYGENASE-RELATED"/>
    <property type="match status" value="1"/>
</dbReference>
<dbReference type="EMBL" id="JAQJZL010000002">
    <property type="protein sequence ID" value="KAJ6051838.1"/>
    <property type="molecule type" value="Genomic_DNA"/>
</dbReference>
<evidence type="ECO:0000313" key="6">
    <source>
        <dbReference type="EMBL" id="KAJ6051838.1"/>
    </source>
</evidence>
<dbReference type="InterPro" id="IPR036188">
    <property type="entry name" value="FAD/NAD-bd_sf"/>
</dbReference>
<evidence type="ECO:0008006" key="8">
    <source>
        <dbReference type="Google" id="ProtNLM"/>
    </source>
</evidence>
<dbReference type="InterPro" id="IPR051209">
    <property type="entry name" value="FAD-bind_Monooxygenase_sf"/>
</dbReference>
<name>A0AAD6NCR4_PENCN</name>
<reference evidence="6" key="2">
    <citation type="submission" date="2023-01" db="EMBL/GenBank/DDBJ databases">
        <authorList>
            <person name="Petersen C."/>
        </authorList>
    </citation>
    <scope>NUCLEOTIDE SEQUENCE</scope>
    <source>
        <strain evidence="6">IBT 15450</strain>
    </source>
</reference>
<comment type="caution">
    <text evidence="6">The sequence shown here is derived from an EMBL/GenBank/DDBJ whole genome shotgun (WGS) entry which is preliminary data.</text>
</comment>
<keyword evidence="7" id="KW-1185">Reference proteome</keyword>
<dbReference type="GO" id="GO:0050661">
    <property type="term" value="F:NADP binding"/>
    <property type="evidence" value="ECO:0007669"/>
    <property type="project" value="InterPro"/>
</dbReference>
<gene>
    <name evidence="6" type="ORF">N7460_002372</name>
</gene>
<keyword evidence="5" id="KW-0560">Oxidoreductase</keyword>
<reference evidence="6" key="1">
    <citation type="journal article" date="2023" name="IMA Fungus">
        <title>Comparative genomic study of the Penicillium genus elucidates a diverse pangenome and 15 lateral gene transfer events.</title>
        <authorList>
            <person name="Petersen C."/>
            <person name="Sorensen T."/>
            <person name="Nielsen M.R."/>
            <person name="Sondergaard T.E."/>
            <person name="Sorensen J.L."/>
            <person name="Fitzpatrick D.A."/>
            <person name="Frisvad J.C."/>
            <person name="Nielsen K.L."/>
        </authorList>
    </citation>
    <scope>NUCLEOTIDE SEQUENCE</scope>
    <source>
        <strain evidence="6">IBT 15450</strain>
    </source>
</reference>
<dbReference type="SUPFAM" id="SSF51905">
    <property type="entry name" value="FAD/NAD(P)-binding domain"/>
    <property type="match status" value="3"/>
</dbReference>
<keyword evidence="3" id="KW-0285">Flavoprotein</keyword>
<dbReference type="Gene3D" id="3.50.50.60">
    <property type="entry name" value="FAD/NAD(P)-binding domain"/>
    <property type="match status" value="3"/>
</dbReference>
<dbReference type="InterPro" id="IPR020946">
    <property type="entry name" value="Flavin_mOase-like"/>
</dbReference>
<dbReference type="Proteomes" id="UP001219568">
    <property type="component" value="Unassembled WGS sequence"/>
</dbReference>
<accession>A0AAD6NCR4</accession>
<evidence type="ECO:0000256" key="1">
    <source>
        <dbReference type="ARBA" id="ARBA00001974"/>
    </source>
</evidence>
<dbReference type="Pfam" id="PF00743">
    <property type="entry name" value="FMO-like"/>
    <property type="match status" value="1"/>
</dbReference>
<comment type="cofactor">
    <cofactor evidence="1">
        <name>FAD</name>
        <dbReference type="ChEBI" id="CHEBI:57692"/>
    </cofactor>
</comment>
<comment type="similarity">
    <text evidence="2">Belongs to the FAD-binding monooxygenase family.</text>
</comment>
<organism evidence="6 7">
    <name type="scientific">Penicillium canescens</name>
    <dbReference type="NCBI Taxonomy" id="5083"/>
    <lineage>
        <taxon>Eukaryota</taxon>
        <taxon>Fungi</taxon>
        <taxon>Dikarya</taxon>
        <taxon>Ascomycota</taxon>
        <taxon>Pezizomycotina</taxon>
        <taxon>Eurotiomycetes</taxon>
        <taxon>Eurotiomycetidae</taxon>
        <taxon>Eurotiales</taxon>
        <taxon>Aspergillaceae</taxon>
        <taxon>Penicillium</taxon>
    </lineage>
</organism>
<evidence type="ECO:0000313" key="7">
    <source>
        <dbReference type="Proteomes" id="UP001219568"/>
    </source>
</evidence>
<sequence>MAYKLQKHLDEYVEFRIFEKSPDLGGTWYENRYPGCACDVPSHVYQFSFAPNPDWSEFYASSTEIQNYLKNVAKRFDLERYIHYNCEVTSATWDKTKATWAVDVEDYGTVESEILINAGGILHHPQMPTISGLSSFEGPLLHTARWDSAIDLKGKRVAIIGAGASAVQLLPKIQPLCEDVDIYIRTPSWICPPAGQQASDNNNPKYSEDDKQGFRQNRDSYLEMRKGLESPFNSNFKAFIKGSLEQTGLRKKFEVRMKELIHDEYLQSKLIPTFEAGCRRINPGEGYLLALQEANVHPIFDPISEIVKEGVTVELENGSREIREVDVLIAATGFNTSFKPRFPIIGRDSMNLQDKWSSDPVSYLGTGVSGFPNYLVFLGPNTPISNGSLMGPLEATSDYFIRILRKVIRERVRSFEIRQEVEQDFDCHTVELMKDMVWTGSCRSWCKLFNAPLLAVMVCVLFSYVRCIVKPTNGKVTALYPGSSLHYMQTLSENRWEDYIWTYQGRTRFEYWGAGLSWIEAPERDPLGIAEREAFAQTTSVPKKGADRSFYIWDGEPLPSKRGRSKGNDASSLALSHEVIKRGFWWNLKRFLYIEG</sequence>
<proteinExistence type="inferred from homology"/>
<dbReference type="AlphaFoldDB" id="A0AAD6NCR4"/>
<evidence type="ECO:0000256" key="4">
    <source>
        <dbReference type="ARBA" id="ARBA00022827"/>
    </source>
</evidence>
<dbReference type="GO" id="GO:0050660">
    <property type="term" value="F:flavin adenine dinucleotide binding"/>
    <property type="evidence" value="ECO:0007669"/>
    <property type="project" value="InterPro"/>
</dbReference>
<evidence type="ECO:0000256" key="5">
    <source>
        <dbReference type="ARBA" id="ARBA00023002"/>
    </source>
</evidence>
<evidence type="ECO:0000256" key="2">
    <source>
        <dbReference type="ARBA" id="ARBA00010139"/>
    </source>
</evidence>